<dbReference type="AlphaFoldDB" id="A0A7R8WFD1"/>
<evidence type="ECO:0000313" key="3">
    <source>
        <dbReference type="EMBL" id="CAD7227900.1"/>
    </source>
</evidence>
<name>A0A7R8WFD1_9CRUS</name>
<gene>
    <name evidence="3" type="ORF">CTOB1V02_LOCUS5794</name>
</gene>
<dbReference type="GO" id="GO:0003779">
    <property type="term" value="F:actin binding"/>
    <property type="evidence" value="ECO:0007669"/>
    <property type="project" value="InterPro"/>
</dbReference>
<dbReference type="GO" id="GO:0030036">
    <property type="term" value="P:actin cytoskeleton organization"/>
    <property type="evidence" value="ECO:0007669"/>
    <property type="project" value="InterPro"/>
</dbReference>
<dbReference type="SMART" id="SM01140">
    <property type="entry name" value="Drf_GBD"/>
    <property type="match status" value="1"/>
</dbReference>
<dbReference type="PROSITE" id="PS51444">
    <property type="entry name" value="FH2"/>
    <property type="match status" value="1"/>
</dbReference>
<accession>A0A7R8WFD1</accession>
<dbReference type="EMBL" id="OB661301">
    <property type="protein sequence ID" value="CAD7227900.1"/>
    <property type="molecule type" value="Genomic_DNA"/>
</dbReference>
<dbReference type="PANTHER" id="PTHR46345:SF8">
    <property type="entry name" value="FORMIN 3, ISOFORM B"/>
    <property type="match status" value="1"/>
</dbReference>
<feature type="coiled-coil region" evidence="1">
    <location>
        <begin position="83"/>
        <end position="110"/>
    </location>
</feature>
<dbReference type="InterPro" id="IPR016024">
    <property type="entry name" value="ARM-type_fold"/>
</dbReference>
<dbReference type="PANTHER" id="PTHR46345">
    <property type="entry name" value="INVERTED FORMIN-2"/>
    <property type="match status" value="1"/>
</dbReference>
<dbReference type="Gene3D" id="1.20.58.2220">
    <property type="entry name" value="Formin, FH2 domain"/>
    <property type="match status" value="2"/>
</dbReference>
<keyword evidence="1" id="KW-0175">Coiled coil</keyword>
<feature type="region of interest" description="Disordered" evidence="2">
    <location>
        <begin position="972"/>
        <end position="1019"/>
    </location>
</feature>
<feature type="compositionally biased region" description="Basic and acidic residues" evidence="2">
    <location>
        <begin position="496"/>
        <end position="505"/>
    </location>
</feature>
<feature type="region of interest" description="Disordered" evidence="2">
    <location>
        <begin position="479"/>
        <end position="614"/>
    </location>
</feature>
<dbReference type="InterPro" id="IPR042201">
    <property type="entry name" value="FH2_Formin_sf"/>
</dbReference>
<dbReference type="Gene3D" id="1.25.10.10">
    <property type="entry name" value="Leucine-rich Repeat Variant"/>
    <property type="match status" value="1"/>
</dbReference>
<dbReference type="Pfam" id="PF02181">
    <property type="entry name" value="FH2"/>
    <property type="match status" value="2"/>
</dbReference>
<dbReference type="SMART" id="SM00498">
    <property type="entry name" value="FH2"/>
    <property type="match status" value="1"/>
</dbReference>
<reference evidence="3" key="1">
    <citation type="submission" date="2020-11" db="EMBL/GenBank/DDBJ databases">
        <authorList>
            <person name="Tran Van P."/>
        </authorList>
    </citation>
    <scope>NUCLEOTIDE SEQUENCE</scope>
</reference>
<dbReference type="InterPro" id="IPR010472">
    <property type="entry name" value="FH3_dom"/>
</dbReference>
<dbReference type="OrthoDB" id="26518at2759"/>
<feature type="coiled-coil region" evidence="1">
    <location>
        <begin position="428"/>
        <end position="462"/>
    </location>
</feature>
<dbReference type="SUPFAM" id="SSF101447">
    <property type="entry name" value="Formin homology 2 domain (FH2 domain)"/>
    <property type="match status" value="1"/>
</dbReference>
<dbReference type="InterPro" id="IPR010473">
    <property type="entry name" value="GTPase-bd"/>
</dbReference>
<dbReference type="InterPro" id="IPR015425">
    <property type="entry name" value="FH2_Formin"/>
</dbReference>
<protein>
    <submittedName>
        <fullName evidence="3">Uncharacterized protein</fullName>
    </submittedName>
</protein>
<dbReference type="InterPro" id="IPR011989">
    <property type="entry name" value="ARM-like"/>
</dbReference>
<feature type="compositionally biased region" description="Pro residues" evidence="2">
    <location>
        <begin position="538"/>
        <end position="604"/>
    </location>
</feature>
<dbReference type="SMART" id="SM01139">
    <property type="entry name" value="Drf_FH3"/>
    <property type="match status" value="1"/>
</dbReference>
<sequence length="1060" mass="118649">MGTHSLGSELDLERQEEFWDEDDDEEDMESIAEEEEETCEVERRNGKDPQTCAGSKKRVSIEADSSTEGHDRRRRGSTGIENWQRLKQTQEEMKRERRSSQEQIEAELNEGVTPTCDTEMALQILQYEGRDPKSMKILRKVLESPLATEEWLSEFISKEGLGLLLQGLQARRGSQGAFLFTLVLEETTRCLRAVVSKRQGLNHVIEKADQYVPLFAKAIAIPTPRVQKLLFELSSALVIHSSEGRAMVLRMFEENQKSSKEPHRFKILVSHIEDVMESIKSEHDEETQKAIAHVRERFNGKDTQDSKTKNLELAATTMTLINAIISSNENVHERHAFRMEFQGIGLESTLVSTLTSSVSDELLQYQLKLFDEQQNQDAKILEDQGFPVHLDTSELWKGIYAEVKASPKIFHLHWLLFKLKKELADEPKNEFSETLQKLVNEIDKVEEEMSDYSSAASEMQEHLSDAFIERRGSIWERHESEDEQYSEIVDAPSKVQLKEKSRMSTEHQTALGESPPQPEEVAQAHAFPPTAPPTIAGIPPPPPPPMPGAPSPPSMPGAPPPPPMPGAPPPPPMPGAPPPPPMPGAPPPPPMPGAPPPPPMPGAPSPYLGSGLRPMPKPVLPASVNQFITPQAPLPLNPSKKMKVLNWKKIDRLSANSLWKSQEEPPIGLDYKEAKELESLFAKTTPIATPNRTPSSPEKKPAFFPTTLLDSRRHLAVSIFIRHFRLCGWDRIIEEIRQGETNVLSAENLVKLEAVLPTPDEVKILKNFTGNRSSLGEAERFLLALTDIPSFPLRIQALLKGSYAGSAMGFDLSSLTRLNEVKATEEPKVTFLHHLVQKASLRKPELLYFPNDLECLSAATKISLEGLETDIVNLSKGVRGLEKKLANAPQEVQTQFKDWVKEATQKIEDLEYLQGHMQTKCNDLAQYFSEDEKSFDVIAAFGTLLHFTNLVKAAKKENDAIQRKLKAATTAAAAAEKRGKEEAPKDEQAKNRVRKFGRPLHPSSKGLDSTDHNGAAGDDKNEALLTELLIQKSYMGKFRRTSRSEIPIPEVLKKYSREER</sequence>
<evidence type="ECO:0000256" key="2">
    <source>
        <dbReference type="SAM" id="MobiDB-lite"/>
    </source>
</evidence>
<dbReference type="Pfam" id="PF06367">
    <property type="entry name" value="Drf_FH3"/>
    <property type="match status" value="1"/>
</dbReference>
<dbReference type="GO" id="GO:0031267">
    <property type="term" value="F:small GTPase binding"/>
    <property type="evidence" value="ECO:0007669"/>
    <property type="project" value="InterPro"/>
</dbReference>
<feature type="region of interest" description="Disordered" evidence="2">
    <location>
        <begin position="1"/>
        <end position="81"/>
    </location>
</feature>
<dbReference type="InterPro" id="IPR014768">
    <property type="entry name" value="GBD/FH3_dom"/>
</dbReference>
<evidence type="ECO:0000256" key="1">
    <source>
        <dbReference type="SAM" id="Coils"/>
    </source>
</evidence>
<feature type="compositionally biased region" description="Basic and acidic residues" evidence="2">
    <location>
        <begin position="975"/>
        <end position="990"/>
    </location>
</feature>
<proteinExistence type="predicted"/>
<dbReference type="PROSITE" id="PS51232">
    <property type="entry name" value="GBD_FH3"/>
    <property type="match status" value="1"/>
</dbReference>
<dbReference type="SUPFAM" id="SSF48371">
    <property type="entry name" value="ARM repeat"/>
    <property type="match status" value="1"/>
</dbReference>
<feature type="compositionally biased region" description="Acidic residues" evidence="2">
    <location>
        <begin position="18"/>
        <end position="39"/>
    </location>
</feature>
<organism evidence="3">
    <name type="scientific">Cyprideis torosa</name>
    <dbReference type="NCBI Taxonomy" id="163714"/>
    <lineage>
        <taxon>Eukaryota</taxon>
        <taxon>Metazoa</taxon>
        <taxon>Ecdysozoa</taxon>
        <taxon>Arthropoda</taxon>
        <taxon>Crustacea</taxon>
        <taxon>Oligostraca</taxon>
        <taxon>Ostracoda</taxon>
        <taxon>Podocopa</taxon>
        <taxon>Podocopida</taxon>
        <taxon>Cytherocopina</taxon>
        <taxon>Cytheroidea</taxon>
        <taxon>Cytherideidae</taxon>
        <taxon>Cyprideis</taxon>
    </lineage>
</organism>